<feature type="region of interest" description="Disordered" evidence="6">
    <location>
        <begin position="1"/>
        <end position="260"/>
    </location>
</feature>
<dbReference type="Pfam" id="PF17035">
    <property type="entry name" value="BET"/>
    <property type="match status" value="1"/>
</dbReference>
<accession>A0A7S0RAS9</accession>
<dbReference type="AlphaFoldDB" id="A0A7S0RAS9"/>
<feature type="compositionally biased region" description="Basic and acidic residues" evidence="6">
    <location>
        <begin position="1"/>
        <end position="11"/>
    </location>
</feature>
<gene>
    <name evidence="8" type="ORF">POBO1169_LOCUS11246</name>
</gene>
<feature type="compositionally biased region" description="Low complexity" evidence="6">
    <location>
        <begin position="65"/>
        <end position="83"/>
    </location>
</feature>
<feature type="compositionally biased region" description="Polar residues" evidence="6">
    <location>
        <begin position="106"/>
        <end position="116"/>
    </location>
</feature>
<sequence length="910" mass="96162">MEVPSDKKEEPPTQVQEQAQSHEGAQACPAAGGEPAPPANRNAAGDAEAVPDAGNDERCQPSMPPTEANCATTAATPASANPAISDPSESQNDVGPSVPILPGSEQARTGVTNNSVEGVPEGGRDAPPTERPAPALGDPTNISTGGGKVDELSPPDIAATHTSSTPLVNPAESTTPQQPQSEALDSAIDKPQSEPLAPNSAVPRLHRVDPAPATAHAESTSAPPAVVPEPASTAPTDGTPQAASTGVIAGAPQPNAAEGAVAPGTLSQAGLSAHPVGDNAETTALQGASVSGVPVCDNRSANAANTAPDVNMTPESIGAAQQSTMVEQHRNPSGLPNGMGLDDGPPVASVAVHTGPFQDHEIPASTPATHQQTLESQQRRKIDRLRTQVNQLQTHVEGLLGEWMINGASCTNLFKTPDPLLTSLLTSDEMLMSRKEAEARSARLPPGYALVATPLLREAKAVVAAKQTATAGAKRGRGRPPFICIPQVPMGHINAAIKQVFPQFPHAEEPAPTTTFGPMVGTRGPAGETPAEKKPSKDPSTAVGKERRQLLKEKLNALGASVDRISTQVLGLINQRTAAASTPTTPHMSPFPADPPVSGPGGQPPPSPLSAVTQAQLDAEHAKRIADVVPRQCLTLLRQLMTHKWAFPFNQPVDAEKMGLVDYHTIVKTPMDLGTVRNRIEVAGIDGSPVFQHPDEVAAEVRRTFANAQAYNPPGSDVHVMATTLRELFDAKWNQVVVPRLQEIAASRQQKELRAIERWREKERQRVQEMANAHTRELQRTLEDAEVQLDELKRTATATGGKPMSFERKQRLHLLLRALPASKAAATAQLLSEVHPGIWAAGRTAVDLDALDPFTLRQLERYALATLQEVTAAPEDDAWRAAKKRKTETPTVTPTEDTPRTELEEEVSVF</sequence>
<feature type="compositionally biased region" description="Polar residues" evidence="6">
    <location>
        <begin position="160"/>
        <end position="183"/>
    </location>
</feature>
<feature type="region of interest" description="Disordered" evidence="6">
    <location>
        <begin position="578"/>
        <end position="610"/>
    </location>
</feature>
<evidence type="ECO:0000256" key="5">
    <source>
        <dbReference type="SAM" id="Coils"/>
    </source>
</evidence>
<name>A0A7S0RAS9_9CHLO</name>
<dbReference type="Gene3D" id="1.20.920.10">
    <property type="entry name" value="Bromodomain-like"/>
    <property type="match status" value="1"/>
</dbReference>
<dbReference type="InterPro" id="IPR001487">
    <property type="entry name" value="Bromodomain"/>
</dbReference>
<feature type="coiled-coil region" evidence="5">
    <location>
        <begin position="764"/>
        <end position="795"/>
    </location>
</feature>
<evidence type="ECO:0000256" key="3">
    <source>
        <dbReference type="ARBA" id="ARBA00023163"/>
    </source>
</evidence>
<dbReference type="PRINTS" id="PR00503">
    <property type="entry name" value="BROMODOMAIN"/>
</dbReference>
<feature type="coiled-coil region" evidence="5">
    <location>
        <begin position="375"/>
        <end position="402"/>
    </location>
</feature>
<evidence type="ECO:0000256" key="2">
    <source>
        <dbReference type="ARBA" id="ARBA00023117"/>
    </source>
</evidence>
<keyword evidence="5" id="KW-0175">Coiled coil</keyword>
<evidence type="ECO:0000256" key="6">
    <source>
        <dbReference type="SAM" id="MobiDB-lite"/>
    </source>
</evidence>
<dbReference type="Gene3D" id="1.20.1270.220">
    <property type="match status" value="1"/>
</dbReference>
<dbReference type="InterPro" id="IPR036427">
    <property type="entry name" value="Bromodomain-like_sf"/>
</dbReference>
<keyword evidence="1" id="KW-0805">Transcription regulation</keyword>
<feature type="compositionally biased region" description="Low complexity" evidence="6">
    <location>
        <begin position="219"/>
        <end position="236"/>
    </location>
</feature>
<keyword evidence="3" id="KW-0804">Transcription</keyword>
<protein>
    <recommendedName>
        <fullName evidence="7">Bromo domain-containing protein</fullName>
    </recommendedName>
</protein>
<feature type="compositionally biased region" description="Polar residues" evidence="6">
    <location>
        <begin position="578"/>
        <end position="587"/>
    </location>
</feature>
<dbReference type="Pfam" id="PF00439">
    <property type="entry name" value="Bromodomain"/>
    <property type="match status" value="1"/>
</dbReference>
<evidence type="ECO:0000256" key="1">
    <source>
        <dbReference type="ARBA" id="ARBA00023015"/>
    </source>
</evidence>
<dbReference type="SUPFAM" id="SSF47370">
    <property type="entry name" value="Bromodomain"/>
    <property type="match status" value="1"/>
</dbReference>
<evidence type="ECO:0000313" key="8">
    <source>
        <dbReference type="EMBL" id="CAD8672252.1"/>
    </source>
</evidence>
<proteinExistence type="predicted"/>
<dbReference type="InterPro" id="IPR038336">
    <property type="entry name" value="NET_sf"/>
</dbReference>
<dbReference type="PANTHER" id="PTHR45926">
    <property type="entry name" value="OSJNBA0053K19.4 PROTEIN"/>
    <property type="match status" value="1"/>
</dbReference>
<dbReference type="EMBL" id="HBFA01022118">
    <property type="protein sequence ID" value="CAD8672252.1"/>
    <property type="molecule type" value="Transcribed_RNA"/>
</dbReference>
<feature type="compositionally biased region" description="Pro residues" evidence="6">
    <location>
        <begin position="592"/>
        <end position="608"/>
    </location>
</feature>
<keyword evidence="2 4" id="KW-0103">Bromodomain</keyword>
<organism evidence="8">
    <name type="scientific">Pyramimonas obovata</name>
    <dbReference type="NCBI Taxonomy" id="1411642"/>
    <lineage>
        <taxon>Eukaryota</taxon>
        <taxon>Viridiplantae</taxon>
        <taxon>Chlorophyta</taxon>
        <taxon>Pyramimonadophyceae</taxon>
        <taxon>Pyramimonadales</taxon>
        <taxon>Pyramimonadaceae</taxon>
        <taxon>Pyramimonas</taxon>
        <taxon>Pyramimonas incertae sedis</taxon>
    </lineage>
</organism>
<dbReference type="InterPro" id="IPR027353">
    <property type="entry name" value="NET_dom"/>
</dbReference>
<feature type="region of interest" description="Disordered" evidence="6">
    <location>
        <begin position="877"/>
        <end position="910"/>
    </location>
</feature>
<feature type="compositionally biased region" description="Polar residues" evidence="6">
    <location>
        <begin position="13"/>
        <end position="23"/>
    </location>
</feature>
<dbReference type="PROSITE" id="PS50014">
    <property type="entry name" value="BROMODOMAIN_2"/>
    <property type="match status" value="1"/>
</dbReference>
<reference evidence="8" key="1">
    <citation type="submission" date="2021-01" db="EMBL/GenBank/DDBJ databases">
        <authorList>
            <person name="Corre E."/>
            <person name="Pelletier E."/>
            <person name="Niang G."/>
            <person name="Scheremetjew M."/>
            <person name="Finn R."/>
            <person name="Kale V."/>
            <person name="Holt S."/>
            <person name="Cochrane G."/>
            <person name="Meng A."/>
            <person name="Brown T."/>
            <person name="Cohen L."/>
        </authorList>
    </citation>
    <scope>NUCLEOTIDE SEQUENCE</scope>
    <source>
        <strain evidence="8">CCMP722</strain>
    </source>
</reference>
<evidence type="ECO:0000256" key="4">
    <source>
        <dbReference type="PROSITE-ProRule" id="PRU00035"/>
    </source>
</evidence>
<dbReference type="SMART" id="SM00297">
    <property type="entry name" value="BROMO"/>
    <property type="match status" value="1"/>
</dbReference>
<feature type="region of interest" description="Disordered" evidence="6">
    <location>
        <begin position="506"/>
        <end position="546"/>
    </location>
</feature>
<feature type="compositionally biased region" description="Low complexity" evidence="6">
    <location>
        <begin position="24"/>
        <end position="47"/>
    </location>
</feature>
<feature type="domain" description="Bromo" evidence="7">
    <location>
        <begin position="641"/>
        <end position="719"/>
    </location>
</feature>
<evidence type="ECO:0000259" key="7">
    <source>
        <dbReference type="PROSITE" id="PS50014"/>
    </source>
</evidence>